<evidence type="ECO:0000313" key="3">
    <source>
        <dbReference type="EMBL" id="GFE84882.1"/>
    </source>
</evidence>
<dbReference type="Gene3D" id="3.10.20.280">
    <property type="entry name" value="RnfH-like"/>
    <property type="match status" value="1"/>
</dbReference>
<dbReference type="AlphaFoldDB" id="A0A829YQ39"/>
<proteinExistence type="inferred from homology"/>
<evidence type="ECO:0000256" key="1">
    <source>
        <dbReference type="ARBA" id="ARBA00010645"/>
    </source>
</evidence>
<comment type="similarity">
    <text evidence="1 2">Belongs to the UPF0125 (RnfH) family.</text>
</comment>
<gene>
    <name evidence="3" type="ORF">GCM10011487_68820</name>
</gene>
<dbReference type="InterPro" id="IPR037021">
    <property type="entry name" value="RnfH_sf"/>
</dbReference>
<dbReference type="NCBIfam" id="NF002490">
    <property type="entry name" value="PRK01777.1"/>
    <property type="match status" value="1"/>
</dbReference>
<dbReference type="InterPro" id="IPR016155">
    <property type="entry name" value="Mopterin_synth/thiamin_S_b"/>
</dbReference>
<dbReference type="EMBL" id="BLJN01000011">
    <property type="protein sequence ID" value="GFE84882.1"/>
    <property type="molecule type" value="Genomic_DNA"/>
</dbReference>
<keyword evidence="4" id="KW-1185">Reference proteome</keyword>
<evidence type="ECO:0000256" key="2">
    <source>
        <dbReference type="HAMAP-Rule" id="MF_00460"/>
    </source>
</evidence>
<dbReference type="Pfam" id="PF03658">
    <property type="entry name" value="Ub-RnfH"/>
    <property type="match status" value="1"/>
</dbReference>
<evidence type="ECO:0000313" key="4">
    <source>
        <dbReference type="Proteomes" id="UP000445000"/>
    </source>
</evidence>
<dbReference type="PANTHER" id="PTHR37483">
    <property type="entry name" value="UPF0125 PROTEIN RATB"/>
    <property type="match status" value="1"/>
</dbReference>
<accession>A0A829YQ39</accession>
<organism evidence="3 4">
    <name type="scientific">Steroidobacter agaridevorans</name>
    <dbReference type="NCBI Taxonomy" id="2695856"/>
    <lineage>
        <taxon>Bacteria</taxon>
        <taxon>Pseudomonadati</taxon>
        <taxon>Pseudomonadota</taxon>
        <taxon>Gammaproteobacteria</taxon>
        <taxon>Steroidobacterales</taxon>
        <taxon>Steroidobacteraceae</taxon>
        <taxon>Steroidobacter</taxon>
    </lineage>
</organism>
<protein>
    <recommendedName>
        <fullName evidence="2">UPF0125 protein GCM10011487_68820</fullName>
    </recommendedName>
</protein>
<dbReference type="InterPro" id="IPR005346">
    <property type="entry name" value="RnfH"/>
</dbReference>
<dbReference type="HAMAP" id="MF_00460">
    <property type="entry name" value="UPF0125_RnfH"/>
    <property type="match status" value="1"/>
</dbReference>
<sequence length="103" mass="11707">MEKSELLRIRVVYALPDRQPSVDLQVPPGTSLTEAVNRSGLLQKFPEAAARPLECAIFGRAVPLTYELRDGDRIEILRPLLIDPKQSRREAAQRSRAESQRRK</sequence>
<dbReference type="PANTHER" id="PTHR37483:SF1">
    <property type="entry name" value="UPF0125 PROTEIN RATB"/>
    <property type="match status" value="1"/>
</dbReference>
<name>A0A829YQ39_9GAMM</name>
<dbReference type="Proteomes" id="UP000445000">
    <property type="component" value="Unassembled WGS sequence"/>
</dbReference>
<comment type="caution">
    <text evidence="3">The sequence shown here is derived from an EMBL/GenBank/DDBJ whole genome shotgun (WGS) entry which is preliminary data.</text>
</comment>
<dbReference type="RefSeq" id="WP_161816464.1">
    <property type="nucleotide sequence ID" value="NZ_BLJN01000011.1"/>
</dbReference>
<reference evidence="4" key="1">
    <citation type="submission" date="2020-01" db="EMBL/GenBank/DDBJ databases">
        <title>'Steroidobacter agaridevorans' sp. nov., agar-degrading bacteria isolated from rhizosphere soils.</title>
        <authorList>
            <person name="Ikenaga M."/>
            <person name="Kataoka M."/>
            <person name="Murouchi A."/>
            <person name="Katsuragi S."/>
            <person name="Sakai M."/>
        </authorList>
    </citation>
    <scope>NUCLEOTIDE SEQUENCE [LARGE SCALE GENOMIC DNA]</scope>
    <source>
        <strain evidence="4">YU21-B</strain>
    </source>
</reference>
<dbReference type="SUPFAM" id="SSF54285">
    <property type="entry name" value="MoaD/ThiS"/>
    <property type="match status" value="1"/>
</dbReference>